<dbReference type="EMBL" id="JAIWYP010000005">
    <property type="protein sequence ID" value="KAH3825128.1"/>
    <property type="molecule type" value="Genomic_DNA"/>
</dbReference>
<sequence>MRTLRPEIRRPTTHSPTISRSYRMASTCGWAVTCPTRRRLYTTPCFSCTTFSSTTSGSSSGPDSRP</sequence>
<accession>A0A9D4GY54</accession>
<dbReference type="AlphaFoldDB" id="A0A9D4GY54"/>
<organism evidence="1 2">
    <name type="scientific">Dreissena polymorpha</name>
    <name type="common">Zebra mussel</name>
    <name type="synonym">Mytilus polymorpha</name>
    <dbReference type="NCBI Taxonomy" id="45954"/>
    <lineage>
        <taxon>Eukaryota</taxon>
        <taxon>Metazoa</taxon>
        <taxon>Spiralia</taxon>
        <taxon>Lophotrochozoa</taxon>
        <taxon>Mollusca</taxon>
        <taxon>Bivalvia</taxon>
        <taxon>Autobranchia</taxon>
        <taxon>Heteroconchia</taxon>
        <taxon>Euheterodonta</taxon>
        <taxon>Imparidentia</taxon>
        <taxon>Neoheterodontei</taxon>
        <taxon>Myida</taxon>
        <taxon>Dreissenoidea</taxon>
        <taxon>Dreissenidae</taxon>
        <taxon>Dreissena</taxon>
    </lineage>
</organism>
<evidence type="ECO:0000313" key="2">
    <source>
        <dbReference type="Proteomes" id="UP000828390"/>
    </source>
</evidence>
<keyword evidence="2" id="KW-1185">Reference proteome</keyword>
<dbReference type="Proteomes" id="UP000828390">
    <property type="component" value="Unassembled WGS sequence"/>
</dbReference>
<name>A0A9D4GY54_DREPO</name>
<protein>
    <submittedName>
        <fullName evidence="1">Uncharacterized protein</fullName>
    </submittedName>
</protein>
<reference evidence="1" key="2">
    <citation type="submission" date="2020-11" db="EMBL/GenBank/DDBJ databases">
        <authorList>
            <person name="McCartney M.A."/>
            <person name="Auch B."/>
            <person name="Kono T."/>
            <person name="Mallez S."/>
            <person name="Becker A."/>
            <person name="Gohl D.M."/>
            <person name="Silverstein K.A.T."/>
            <person name="Koren S."/>
            <person name="Bechman K.B."/>
            <person name="Herman A."/>
            <person name="Abrahante J.E."/>
            <person name="Garbe J."/>
        </authorList>
    </citation>
    <scope>NUCLEOTIDE SEQUENCE</scope>
    <source>
        <strain evidence="1">Duluth1</strain>
        <tissue evidence="1">Whole animal</tissue>
    </source>
</reference>
<proteinExistence type="predicted"/>
<reference evidence="1" key="1">
    <citation type="journal article" date="2019" name="bioRxiv">
        <title>The Genome of the Zebra Mussel, Dreissena polymorpha: A Resource for Invasive Species Research.</title>
        <authorList>
            <person name="McCartney M.A."/>
            <person name="Auch B."/>
            <person name="Kono T."/>
            <person name="Mallez S."/>
            <person name="Zhang Y."/>
            <person name="Obille A."/>
            <person name="Becker A."/>
            <person name="Abrahante J.E."/>
            <person name="Garbe J."/>
            <person name="Badalamenti J.P."/>
            <person name="Herman A."/>
            <person name="Mangelson H."/>
            <person name="Liachko I."/>
            <person name="Sullivan S."/>
            <person name="Sone E.D."/>
            <person name="Koren S."/>
            <person name="Silverstein K.A.T."/>
            <person name="Beckman K.B."/>
            <person name="Gohl D.M."/>
        </authorList>
    </citation>
    <scope>NUCLEOTIDE SEQUENCE</scope>
    <source>
        <strain evidence="1">Duluth1</strain>
        <tissue evidence="1">Whole animal</tissue>
    </source>
</reference>
<comment type="caution">
    <text evidence="1">The sequence shown here is derived from an EMBL/GenBank/DDBJ whole genome shotgun (WGS) entry which is preliminary data.</text>
</comment>
<evidence type="ECO:0000313" key="1">
    <source>
        <dbReference type="EMBL" id="KAH3825128.1"/>
    </source>
</evidence>
<gene>
    <name evidence="1" type="ORF">DPMN_127001</name>
</gene>